<keyword evidence="1" id="KW-0862">Zinc</keyword>
<feature type="region of interest" description="Disordered" evidence="2">
    <location>
        <begin position="301"/>
        <end position="321"/>
    </location>
</feature>
<keyword evidence="5" id="KW-1185">Reference proteome</keyword>
<reference evidence="4 5" key="1">
    <citation type="submission" date="2024-11" db="EMBL/GenBank/DDBJ databases">
        <title>A near-complete genome assembly of Cinchona calisaya.</title>
        <authorList>
            <person name="Lian D.C."/>
            <person name="Zhao X.W."/>
            <person name="Wei L."/>
        </authorList>
    </citation>
    <scope>NUCLEOTIDE SEQUENCE [LARGE SCALE GENOMIC DNA]</scope>
    <source>
        <tissue evidence="4">Nenye</tissue>
    </source>
</reference>
<gene>
    <name evidence="4" type="ORF">ACH5RR_024716</name>
</gene>
<dbReference type="PANTHER" id="PTHR31150">
    <property type="entry name" value="EXPRESSED PROTEIN"/>
    <property type="match status" value="1"/>
</dbReference>
<accession>A0ABD2YYN4</accession>
<name>A0ABD2YYN4_9GENT</name>
<organism evidence="4 5">
    <name type="scientific">Cinchona calisaya</name>
    <dbReference type="NCBI Taxonomy" id="153742"/>
    <lineage>
        <taxon>Eukaryota</taxon>
        <taxon>Viridiplantae</taxon>
        <taxon>Streptophyta</taxon>
        <taxon>Embryophyta</taxon>
        <taxon>Tracheophyta</taxon>
        <taxon>Spermatophyta</taxon>
        <taxon>Magnoliopsida</taxon>
        <taxon>eudicotyledons</taxon>
        <taxon>Gunneridae</taxon>
        <taxon>Pentapetalae</taxon>
        <taxon>asterids</taxon>
        <taxon>lamiids</taxon>
        <taxon>Gentianales</taxon>
        <taxon>Rubiaceae</taxon>
        <taxon>Cinchonoideae</taxon>
        <taxon>Cinchoneae</taxon>
        <taxon>Cinchona</taxon>
    </lineage>
</organism>
<keyword evidence="1" id="KW-0863">Zinc-finger</keyword>
<feature type="region of interest" description="Disordered" evidence="2">
    <location>
        <begin position="563"/>
        <end position="597"/>
    </location>
</feature>
<dbReference type="CDD" id="cd16448">
    <property type="entry name" value="RING-H2"/>
    <property type="match status" value="1"/>
</dbReference>
<keyword evidence="1" id="KW-0479">Metal-binding</keyword>
<dbReference type="GO" id="GO:0008270">
    <property type="term" value="F:zinc ion binding"/>
    <property type="evidence" value="ECO:0007669"/>
    <property type="project" value="UniProtKB-KW"/>
</dbReference>
<evidence type="ECO:0000259" key="3">
    <source>
        <dbReference type="PROSITE" id="PS50089"/>
    </source>
</evidence>
<dbReference type="AlphaFoldDB" id="A0ABD2YYN4"/>
<sequence>MGFGKPNDEHKLPVPLHGHSEFCFPSRESGASDCGQMSLGVNSFDADFVSFPYMSLPNSPWENMQASHQSYPHDPQTGNHLMTGLMRLNTLQSSQVDPSLSNLRGSLRNGDVCSSGFQNNQINLNFIPTGSKAAGGYQMNGQGREAALSNMNWSQIRDTSLNLGCGTSMSHHNTNFLELTLGIGGTADSRTKTNFDPREIASRLAETVGPHISSSQIQPATNPYHNLTVNYSNFQSNPDSFPGSVSKLDGLGGWTSSHNGDGTKQGATIAMSSNAYLNPHMPEAFNEHNFFENNAKNTGFMDKSIGRPSAQESYKCSQGNPSSSSLPFNSSYLCLPHPGFTKQSDLASETCEPTWISTQPTRDQLWNSYSMNPGDATSSFNSHSSRHSRSSVAQDYLGISMLPLQSSAIEAVESGPQSISFWPDGQLTSVHQVNSSQTFGSGDFPKKTGLQITEGSGKKPATGAPFPRRLGLQIDAAAAQSTSGSVLPMNMGVQTGSNEHQSRNSVPVQQTKDLVRPISGHLQDRLAAQFNYQRPSLSAGQPQHVVSAKIPKNLARVDHPTGQVLANPRVGRPSHAYGDIGQPSLKRRANEPPPVPAWGQRRRLVTIHHSAMPAPATLPPSTPASPHIRWAGFDSPPPQPSGQRCMLCKRDLSFTPEGPVYQPSITPAAAVLPCGHTFHDLCLQNITPEDQSKDPPCIPCAIGET</sequence>
<dbReference type="Proteomes" id="UP001630127">
    <property type="component" value="Unassembled WGS sequence"/>
</dbReference>
<evidence type="ECO:0000313" key="5">
    <source>
        <dbReference type="Proteomes" id="UP001630127"/>
    </source>
</evidence>
<protein>
    <recommendedName>
        <fullName evidence="3">RING-type domain-containing protein</fullName>
    </recommendedName>
</protein>
<feature type="domain" description="RING-type" evidence="3">
    <location>
        <begin position="645"/>
        <end position="700"/>
    </location>
</feature>
<dbReference type="PROSITE" id="PS50089">
    <property type="entry name" value="ZF_RING_2"/>
    <property type="match status" value="1"/>
</dbReference>
<proteinExistence type="predicted"/>
<comment type="caution">
    <text evidence="4">The sequence shown here is derived from an EMBL/GenBank/DDBJ whole genome shotgun (WGS) entry which is preliminary data.</text>
</comment>
<evidence type="ECO:0000313" key="4">
    <source>
        <dbReference type="EMBL" id="KAL3511999.1"/>
    </source>
</evidence>
<dbReference type="InterPro" id="IPR001841">
    <property type="entry name" value="Znf_RING"/>
</dbReference>
<evidence type="ECO:0000256" key="2">
    <source>
        <dbReference type="SAM" id="MobiDB-lite"/>
    </source>
</evidence>
<dbReference type="PANTHER" id="PTHR31150:SF19">
    <property type="entry name" value="RING-TYPE DOMAIN-CONTAINING PROTEIN"/>
    <property type="match status" value="1"/>
</dbReference>
<dbReference type="SUPFAM" id="SSF57850">
    <property type="entry name" value="RING/U-box"/>
    <property type="match status" value="1"/>
</dbReference>
<dbReference type="EMBL" id="JBJUIK010000011">
    <property type="protein sequence ID" value="KAL3511999.1"/>
    <property type="molecule type" value="Genomic_DNA"/>
</dbReference>
<feature type="compositionally biased region" description="Polar residues" evidence="2">
    <location>
        <begin position="310"/>
        <end position="319"/>
    </location>
</feature>
<evidence type="ECO:0000256" key="1">
    <source>
        <dbReference type="PROSITE-ProRule" id="PRU00175"/>
    </source>
</evidence>